<evidence type="ECO:0000313" key="2">
    <source>
        <dbReference type="Proteomes" id="UP001166021"/>
    </source>
</evidence>
<keyword evidence="2" id="KW-1185">Reference proteome</keyword>
<accession>A0ABR7V0Z7</accession>
<dbReference type="EMBL" id="JABTCF010000006">
    <property type="protein sequence ID" value="MBD0778256.1"/>
    <property type="molecule type" value="Genomic_DNA"/>
</dbReference>
<organism evidence="1 2">
    <name type="scientific">Maribacter aquimaris</name>
    <dbReference type="NCBI Taxonomy" id="2737171"/>
    <lineage>
        <taxon>Bacteria</taxon>
        <taxon>Pseudomonadati</taxon>
        <taxon>Bacteroidota</taxon>
        <taxon>Flavobacteriia</taxon>
        <taxon>Flavobacteriales</taxon>
        <taxon>Flavobacteriaceae</taxon>
        <taxon>Maribacter</taxon>
    </lineage>
</organism>
<evidence type="ECO:0008006" key="3">
    <source>
        <dbReference type="Google" id="ProtNLM"/>
    </source>
</evidence>
<comment type="caution">
    <text evidence="1">The sequence shown here is derived from an EMBL/GenBank/DDBJ whole genome shotgun (WGS) entry which is preliminary data.</text>
</comment>
<dbReference type="InterPro" id="IPR036866">
    <property type="entry name" value="RibonucZ/Hydroxyglut_hydro"/>
</dbReference>
<protein>
    <recommendedName>
        <fullName evidence="3">RES domain-containing protein</fullName>
    </recommendedName>
</protein>
<sequence length="131" mass="14920">MESHVAPVIGNVDVALLNHHGNRDSQNEFFISSLQPRVWISQSWTIRHPGEDVLRCIMSPYVYPGERDLFTNSLHPVNEQYLGESLSKAFKSKNGHIAIRVYPGGNKYDIFILNDLSTTRNVVAKYGYQSR</sequence>
<dbReference type="Gene3D" id="3.60.15.10">
    <property type="entry name" value="Ribonuclease Z/Hydroxyacylglutathione hydrolase-like"/>
    <property type="match status" value="1"/>
</dbReference>
<gene>
    <name evidence="1" type="ORF">HPE56_10665</name>
</gene>
<name>A0ABR7V0Z7_9FLAO</name>
<proteinExistence type="predicted"/>
<reference evidence="1" key="1">
    <citation type="submission" date="2020-05" db="EMBL/GenBank/DDBJ databases">
        <title>The draft genome sequence of Maribacter sp. ANRC-HE7.</title>
        <authorList>
            <person name="Mu L."/>
        </authorList>
    </citation>
    <scope>NUCLEOTIDE SEQUENCE</scope>
    <source>
        <strain evidence="1">ANRC-HE7</strain>
    </source>
</reference>
<evidence type="ECO:0000313" key="1">
    <source>
        <dbReference type="EMBL" id="MBD0778256.1"/>
    </source>
</evidence>
<dbReference type="Proteomes" id="UP001166021">
    <property type="component" value="Unassembled WGS sequence"/>
</dbReference>